<evidence type="ECO:0000313" key="1">
    <source>
        <dbReference type="EMBL" id="KPL74120.1"/>
    </source>
</evidence>
<organism evidence="1 2">
    <name type="scientific">Ornatilinea apprima</name>
    <dbReference type="NCBI Taxonomy" id="1134406"/>
    <lineage>
        <taxon>Bacteria</taxon>
        <taxon>Bacillati</taxon>
        <taxon>Chloroflexota</taxon>
        <taxon>Anaerolineae</taxon>
        <taxon>Anaerolineales</taxon>
        <taxon>Anaerolineaceae</taxon>
        <taxon>Ornatilinea</taxon>
    </lineage>
</organism>
<proteinExistence type="predicted"/>
<dbReference type="EMBL" id="LGCL01000033">
    <property type="protein sequence ID" value="KPL74120.1"/>
    <property type="molecule type" value="Genomic_DNA"/>
</dbReference>
<gene>
    <name evidence="1" type="ORF">ADN00_14045</name>
</gene>
<dbReference type="AlphaFoldDB" id="A0A0P6WV36"/>
<evidence type="ECO:0000313" key="2">
    <source>
        <dbReference type="Proteomes" id="UP000050417"/>
    </source>
</evidence>
<comment type="caution">
    <text evidence="1">The sequence shown here is derived from an EMBL/GenBank/DDBJ whole genome shotgun (WGS) entry which is preliminary data.</text>
</comment>
<reference evidence="1 2" key="1">
    <citation type="submission" date="2015-07" db="EMBL/GenBank/DDBJ databases">
        <title>Genome sequence of Ornatilinea apprima DSM 23815.</title>
        <authorList>
            <person name="Hemp J."/>
            <person name="Ward L.M."/>
            <person name="Pace L.A."/>
            <person name="Fischer W.W."/>
        </authorList>
    </citation>
    <scope>NUCLEOTIDE SEQUENCE [LARGE SCALE GENOMIC DNA]</scope>
    <source>
        <strain evidence="1 2">P3M-1</strain>
    </source>
</reference>
<protein>
    <submittedName>
        <fullName evidence="1">Uncharacterized protein</fullName>
    </submittedName>
</protein>
<dbReference type="Proteomes" id="UP000050417">
    <property type="component" value="Unassembled WGS sequence"/>
</dbReference>
<name>A0A0P6WV36_9CHLR</name>
<sequence>MTNERDLENLDVHFKNPPEIPAEWIDLMTQLHPITAVVIWEVMTGNLSPASLRLARYSPDRERYTSIAIIAGGNPDFCSELAEMARQDLDEIFQDLLPEYRPYQVLH</sequence>
<dbReference type="RefSeq" id="WP_075063658.1">
    <property type="nucleotide sequence ID" value="NZ_LGCL01000033.1"/>
</dbReference>
<accession>A0A0P6WV36</accession>
<keyword evidence="2" id="KW-1185">Reference proteome</keyword>